<organism evidence="3 4">
    <name type="scientific">Effrenium voratum</name>
    <dbReference type="NCBI Taxonomy" id="2562239"/>
    <lineage>
        <taxon>Eukaryota</taxon>
        <taxon>Sar</taxon>
        <taxon>Alveolata</taxon>
        <taxon>Dinophyceae</taxon>
        <taxon>Suessiales</taxon>
        <taxon>Symbiodiniaceae</taxon>
        <taxon>Effrenium</taxon>
    </lineage>
</organism>
<feature type="transmembrane region" description="Helical" evidence="2">
    <location>
        <begin position="201"/>
        <end position="222"/>
    </location>
</feature>
<name>A0AA36N8B5_9DINO</name>
<dbReference type="Proteomes" id="UP001178507">
    <property type="component" value="Unassembled WGS sequence"/>
</dbReference>
<comment type="similarity">
    <text evidence="1">Belongs to the major facilitator superfamily.</text>
</comment>
<feature type="transmembrane region" description="Helical" evidence="2">
    <location>
        <begin position="34"/>
        <end position="53"/>
    </location>
</feature>
<dbReference type="SUPFAM" id="SSF103473">
    <property type="entry name" value="MFS general substrate transporter"/>
    <property type="match status" value="1"/>
</dbReference>
<feature type="transmembrane region" description="Helical" evidence="2">
    <location>
        <begin position="469"/>
        <end position="493"/>
    </location>
</feature>
<evidence type="ECO:0000256" key="1">
    <source>
        <dbReference type="ARBA" id="ARBA00008335"/>
    </source>
</evidence>
<dbReference type="GO" id="GO:0008643">
    <property type="term" value="P:carbohydrate transport"/>
    <property type="evidence" value="ECO:0007669"/>
    <property type="project" value="InterPro"/>
</dbReference>
<dbReference type="PANTHER" id="PTHR11328:SF24">
    <property type="entry name" value="MAJOR FACILITATOR SUPERFAMILY (MFS) PROFILE DOMAIN-CONTAINING PROTEIN"/>
    <property type="match status" value="1"/>
</dbReference>
<dbReference type="GO" id="GO:0005886">
    <property type="term" value="C:plasma membrane"/>
    <property type="evidence" value="ECO:0007669"/>
    <property type="project" value="TreeGrafter"/>
</dbReference>
<evidence type="ECO:0000313" key="3">
    <source>
        <dbReference type="EMBL" id="CAJ1396334.1"/>
    </source>
</evidence>
<feature type="transmembrane region" description="Helical" evidence="2">
    <location>
        <begin position="323"/>
        <end position="348"/>
    </location>
</feature>
<protein>
    <submittedName>
        <fullName evidence="3">Uncharacterized protein</fullName>
    </submittedName>
</protein>
<comment type="caution">
    <text evidence="3">The sequence shown here is derived from an EMBL/GenBank/DDBJ whole genome shotgun (WGS) entry which is preliminary data.</text>
</comment>
<feature type="transmembrane region" description="Helical" evidence="2">
    <location>
        <begin position="65"/>
        <end position="88"/>
    </location>
</feature>
<dbReference type="InterPro" id="IPR039672">
    <property type="entry name" value="MFS_2"/>
</dbReference>
<keyword evidence="2" id="KW-1133">Transmembrane helix</keyword>
<evidence type="ECO:0000313" key="4">
    <source>
        <dbReference type="Proteomes" id="UP001178507"/>
    </source>
</evidence>
<dbReference type="EMBL" id="CAUJNA010003228">
    <property type="protein sequence ID" value="CAJ1396334.1"/>
    <property type="molecule type" value="Genomic_DNA"/>
</dbReference>
<dbReference type="InterPro" id="IPR036259">
    <property type="entry name" value="MFS_trans_sf"/>
</dbReference>
<evidence type="ECO:0000256" key="2">
    <source>
        <dbReference type="SAM" id="Phobius"/>
    </source>
</evidence>
<sequence>MGADTFFQDSYPMAQFGQRDGQPYFGRLSARTKFVAALPTLGCLALRYVKIGYMKKFFTDDYPRASLSVMSTFLILSTLLDLLFDPLVATLTDGTRKIFGRDWGRRRPFLFVCTLVMSLSYALAFAPPASLSSQAQADFEAWSSSNPGSTDVPIFNSVGAATWYGVFHIMVKVVSDALFDIPHGALLTELTPDSQEKTVLWSWREICLCLGILGGMVLPIIGESECASSPETGCYSYLMIVVVFGFFFSLSTLFLCRDIKERPVANLPKEAEALVPSLVGCLSNYPFKVLLVSDVVEGLGANMPLLVLPYVVDWVVGKAAAEALVGSAGTLFAGCVVVHMIVRVPVTFLWQKAAKKWGKYWTFMAYNVVYGCYMFVFLSIGKGSALLGLITCAVWGVAYAGHWLLFDLTSDAVDYDELLTGERREGQFTMARELVPKICEIPADAVPFLLMSYFNYNPDLPEQNEAVQWIIRGSLSVVPGLAGLGGAVALLWYNLRTEAQQQDIIAGIQRHQEGKVTTDPLTGLLLPPINVQDDGSVEYEGSMVACEPKKILDYFFASEIRWACESGDLGRLQLGTARRGRMCVWQYVCNARMYVEIN</sequence>
<accession>A0AA36N8B5</accession>
<gene>
    <name evidence="3" type="ORF">EVOR1521_LOCUS20589</name>
</gene>
<feature type="transmembrane region" description="Helical" evidence="2">
    <location>
        <begin position="360"/>
        <end position="378"/>
    </location>
</feature>
<feature type="transmembrane region" description="Helical" evidence="2">
    <location>
        <begin position="385"/>
        <end position="406"/>
    </location>
</feature>
<dbReference type="PANTHER" id="PTHR11328">
    <property type="entry name" value="MAJOR FACILITATOR SUPERFAMILY DOMAIN-CONTAINING PROTEIN"/>
    <property type="match status" value="1"/>
</dbReference>
<dbReference type="Pfam" id="PF13347">
    <property type="entry name" value="MFS_2"/>
    <property type="match status" value="1"/>
</dbReference>
<reference evidence="3" key="1">
    <citation type="submission" date="2023-08" db="EMBL/GenBank/DDBJ databases">
        <authorList>
            <person name="Chen Y."/>
            <person name="Shah S."/>
            <person name="Dougan E. K."/>
            <person name="Thang M."/>
            <person name="Chan C."/>
        </authorList>
    </citation>
    <scope>NUCLEOTIDE SEQUENCE</scope>
</reference>
<feature type="transmembrane region" description="Helical" evidence="2">
    <location>
        <begin position="109"/>
        <end position="126"/>
    </location>
</feature>
<dbReference type="GO" id="GO:0015293">
    <property type="term" value="F:symporter activity"/>
    <property type="evidence" value="ECO:0007669"/>
    <property type="project" value="InterPro"/>
</dbReference>
<keyword evidence="2" id="KW-0812">Transmembrane</keyword>
<keyword evidence="4" id="KW-1185">Reference proteome</keyword>
<feature type="transmembrane region" description="Helical" evidence="2">
    <location>
        <begin position="234"/>
        <end position="255"/>
    </location>
</feature>
<keyword evidence="2" id="KW-0472">Membrane</keyword>
<proteinExistence type="inferred from homology"/>
<dbReference type="AlphaFoldDB" id="A0AA36N8B5"/>